<protein>
    <submittedName>
        <fullName evidence="1">Uncharacterized protein</fullName>
    </submittedName>
</protein>
<comment type="caution">
    <text evidence="1">The sequence shown here is derived from an EMBL/GenBank/DDBJ whole genome shotgun (WGS) entry which is preliminary data.</text>
</comment>
<sequence length="433" mass="49163">MTAHDTISELLDIQDDVAPLMDSSDNRLQAQRAPFKFRNRTSEPSNARSVDQLKLSHSADVWRKVGHNGVVTTRLYAGDSARQVWTKDLEMFAANLGHRANLRLELNQSDTELVPIDIYARSIDSPMRNVDFELALIQNFAVSASNFATYFCCWNTDHTEGSAIQDIFEAGRRTSGGYKNPREYGDMANIKATEWTDRGVTRGRNDAENMSVFSYHATVIGVINAEYRETVADLALISTSMRSLSRTCRLSVKGENLENLKLRSIYLERLGEPEVLHPIAELKVPNAEMIIEVWATRKGVSEHFPRGWTRTHMVRRFRFEVELKTDCSEPGYFLSLYGSVYMPVAEYERQRAGWLLQAHSILQRSDVFQRGWSHEDMVIGTVLNSAAIQVGTDPFAAEFFFVNLDWQLVPEQGTSNFPELPQKLCLRGEHSRG</sequence>
<gene>
    <name evidence="1" type="ORF">DFH08DRAFT_805442</name>
</gene>
<evidence type="ECO:0000313" key="2">
    <source>
        <dbReference type="Proteomes" id="UP001218218"/>
    </source>
</evidence>
<dbReference type="AlphaFoldDB" id="A0AAD7A8I2"/>
<proteinExistence type="predicted"/>
<accession>A0AAD7A8I2</accession>
<evidence type="ECO:0000313" key="1">
    <source>
        <dbReference type="EMBL" id="KAJ7352166.1"/>
    </source>
</evidence>
<name>A0AAD7A8I2_9AGAR</name>
<reference evidence="1" key="1">
    <citation type="submission" date="2023-03" db="EMBL/GenBank/DDBJ databases">
        <title>Massive genome expansion in bonnet fungi (Mycena s.s.) driven by repeated elements and novel gene families across ecological guilds.</title>
        <authorList>
            <consortium name="Lawrence Berkeley National Laboratory"/>
            <person name="Harder C.B."/>
            <person name="Miyauchi S."/>
            <person name="Viragh M."/>
            <person name="Kuo A."/>
            <person name="Thoen E."/>
            <person name="Andreopoulos B."/>
            <person name="Lu D."/>
            <person name="Skrede I."/>
            <person name="Drula E."/>
            <person name="Henrissat B."/>
            <person name="Morin E."/>
            <person name="Kohler A."/>
            <person name="Barry K."/>
            <person name="LaButti K."/>
            <person name="Morin E."/>
            <person name="Salamov A."/>
            <person name="Lipzen A."/>
            <person name="Mereny Z."/>
            <person name="Hegedus B."/>
            <person name="Baldrian P."/>
            <person name="Stursova M."/>
            <person name="Weitz H."/>
            <person name="Taylor A."/>
            <person name="Grigoriev I.V."/>
            <person name="Nagy L.G."/>
            <person name="Martin F."/>
            <person name="Kauserud H."/>
        </authorList>
    </citation>
    <scope>NUCLEOTIDE SEQUENCE</scope>
    <source>
        <strain evidence="1">CBHHK002</strain>
    </source>
</reference>
<dbReference type="EMBL" id="JARIHO010000012">
    <property type="protein sequence ID" value="KAJ7352166.1"/>
    <property type="molecule type" value="Genomic_DNA"/>
</dbReference>
<dbReference type="Proteomes" id="UP001218218">
    <property type="component" value="Unassembled WGS sequence"/>
</dbReference>
<organism evidence="1 2">
    <name type="scientific">Mycena albidolilacea</name>
    <dbReference type="NCBI Taxonomy" id="1033008"/>
    <lineage>
        <taxon>Eukaryota</taxon>
        <taxon>Fungi</taxon>
        <taxon>Dikarya</taxon>
        <taxon>Basidiomycota</taxon>
        <taxon>Agaricomycotina</taxon>
        <taxon>Agaricomycetes</taxon>
        <taxon>Agaricomycetidae</taxon>
        <taxon>Agaricales</taxon>
        <taxon>Marasmiineae</taxon>
        <taxon>Mycenaceae</taxon>
        <taxon>Mycena</taxon>
    </lineage>
</organism>
<keyword evidence="2" id="KW-1185">Reference proteome</keyword>